<dbReference type="AlphaFoldDB" id="A0A0D1A7T1"/>
<evidence type="ECO:0000256" key="2">
    <source>
        <dbReference type="ARBA" id="ARBA00022801"/>
    </source>
</evidence>
<dbReference type="EC" id="3.1.1.11" evidence="5"/>
<dbReference type="InterPro" id="IPR012334">
    <property type="entry name" value="Pectin_lyas_fold"/>
</dbReference>
<keyword evidence="3" id="KW-0063">Aspartyl esterase</keyword>
<dbReference type="PATRIC" id="fig|1335616.4.peg.595"/>
<protein>
    <submittedName>
        <fullName evidence="5">Pectinesterase</fullName>
        <ecNumber evidence="5">3.1.1.11</ecNumber>
    </submittedName>
</protein>
<dbReference type="OrthoDB" id="9804686at2"/>
<feature type="domain" description="Pectinesterase catalytic" evidence="4">
    <location>
        <begin position="8"/>
        <end position="135"/>
    </location>
</feature>
<dbReference type="SUPFAM" id="SSF51126">
    <property type="entry name" value="Pectin lyase-like"/>
    <property type="match status" value="1"/>
</dbReference>
<dbReference type="PANTHER" id="PTHR31321">
    <property type="entry name" value="ACYL-COA THIOESTER HYDROLASE YBHC-RELATED"/>
    <property type="match status" value="1"/>
</dbReference>
<dbReference type="PANTHER" id="PTHR31321:SF57">
    <property type="entry name" value="PECTINESTERASE 53-RELATED"/>
    <property type="match status" value="1"/>
</dbReference>
<feature type="domain" description="Pectinesterase catalytic" evidence="4">
    <location>
        <begin position="158"/>
        <end position="293"/>
    </location>
</feature>
<dbReference type="GO" id="GO:0042545">
    <property type="term" value="P:cell wall modification"/>
    <property type="evidence" value="ECO:0007669"/>
    <property type="project" value="InterPro"/>
</dbReference>
<comment type="caution">
    <text evidence="5">The sequence shown here is derived from an EMBL/GenBank/DDBJ whole genome shotgun (WGS) entry which is preliminary data.</text>
</comment>
<dbReference type="STRING" id="1335616.WDC_0598"/>
<dbReference type="Proteomes" id="UP000032279">
    <property type="component" value="Unassembled WGS sequence"/>
</dbReference>
<comment type="similarity">
    <text evidence="1">Belongs to the pectinesterase family.</text>
</comment>
<dbReference type="Pfam" id="PF01095">
    <property type="entry name" value="Pectinesterase"/>
    <property type="match status" value="2"/>
</dbReference>
<dbReference type="InterPro" id="IPR000070">
    <property type="entry name" value="Pectinesterase_cat"/>
</dbReference>
<evidence type="ECO:0000259" key="4">
    <source>
        <dbReference type="Pfam" id="PF01095"/>
    </source>
</evidence>
<reference evidence="5 6" key="1">
    <citation type="submission" date="2013-08" db="EMBL/GenBank/DDBJ databases">
        <title>Lactobacillus wasatchii sp. WDC04, a late gas producing bacteria isolated from aged chedder cheese.</title>
        <authorList>
            <person name="Oberg C.J."/>
            <person name="Culumber M."/>
            <person name="McMahon D.J."/>
            <person name="Broadbent J.R."/>
            <person name="Oberg T.S."/>
            <person name="Ortaki F."/>
        </authorList>
    </citation>
    <scope>NUCLEOTIDE SEQUENCE [LARGE SCALE GENOMIC DNA]</scope>
    <source>
        <strain evidence="5 6">WDC04</strain>
    </source>
</reference>
<dbReference type="GO" id="GO:0030599">
    <property type="term" value="F:pectinesterase activity"/>
    <property type="evidence" value="ECO:0007669"/>
    <property type="project" value="UniProtKB-EC"/>
</dbReference>
<keyword evidence="2 5" id="KW-0378">Hydrolase</keyword>
<evidence type="ECO:0000313" key="6">
    <source>
        <dbReference type="Proteomes" id="UP000032279"/>
    </source>
</evidence>
<evidence type="ECO:0000256" key="1">
    <source>
        <dbReference type="ARBA" id="ARBA00008891"/>
    </source>
</evidence>
<accession>A0A0D1A7T1</accession>
<evidence type="ECO:0000256" key="3">
    <source>
        <dbReference type="ARBA" id="ARBA00023085"/>
    </source>
</evidence>
<organism evidence="5 6">
    <name type="scientific">Paucilactobacillus wasatchensis</name>
    <dbReference type="NCBI Taxonomy" id="1335616"/>
    <lineage>
        <taxon>Bacteria</taxon>
        <taxon>Bacillati</taxon>
        <taxon>Bacillota</taxon>
        <taxon>Bacilli</taxon>
        <taxon>Lactobacillales</taxon>
        <taxon>Lactobacillaceae</taxon>
        <taxon>Paucilactobacillus</taxon>
    </lineage>
</organism>
<dbReference type="EMBL" id="AWTT01000010">
    <property type="protein sequence ID" value="KIS03767.1"/>
    <property type="molecule type" value="Genomic_DNA"/>
</dbReference>
<name>A0A0D1A7T1_9LACO</name>
<dbReference type="InterPro" id="IPR011050">
    <property type="entry name" value="Pectin_lyase_fold/virulence"/>
</dbReference>
<proteinExistence type="inferred from homology"/>
<evidence type="ECO:0000313" key="5">
    <source>
        <dbReference type="EMBL" id="KIS03767.1"/>
    </source>
</evidence>
<dbReference type="RefSeq" id="WP_044010306.1">
    <property type="nucleotide sequence ID" value="NZ_AWTT01000010.1"/>
</dbReference>
<dbReference type="Gene3D" id="2.160.20.10">
    <property type="entry name" value="Single-stranded right-handed beta-helix, Pectin lyase-like"/>
    <property type="match status" value="1"/>
</dbReference>
<sequence>MLISYPNKREYNSFQETFANLDLESDELKVIIVTPGVYQERVTLRGKHIRIIGIGDVIVDGAAYARQLGPDHQPINTFQTATFYCEGEDIVLDNLTIKNSAGLGKDVGQAVAFYGNGDNIFLQKCTIDAFQDTLFLAPLPPATKEGRPFNAPINQHEYLQCHRYTFENCEIAGNVDYIFGGGTAVFYRCILKTKLGTENGNAFIAAPSTYPDTLFGFVFIDCELTKDDHDVSNVYLARPWRPYGKAYYISCKIGSHIITKGWDNWNGDVGRERTSDFREYDSNQYIAGRASWVVNKKQIDEFLMVKIFKYMKI</sequence>
<gene>
    <name evidence="5" type="ORF">WDC_0598</name>
</gene>
<dbReference type="GO" id="GO:0009279">
    <property type="term" value="C:cell outer membrane"/>
    <property type="evidence" value="ECO:0007669"/>
    <property type="project" value="TreeGrafter"/>
</dbReference>
<keyword evidence="6" id="KW-1185">Reference proteome</keyword>